<evidence type="ECO:0000313" key="3">
    <source>
        <dbReference type="Proteomes" id="UP001642409"/>
    </source>
</evidence>
<gene>
    <name evidence="1" type="ORF">HINF_LOCUS1064</name>
    <name evidence="2" type="ORF">HINF_LOCUS45935</name>
</gene>
<keyword evidence="3" id="KW-1185">Reference proteome</keyword>
<reference evidence="2 3" key="2">
    <citation type="submission" date="2024-07" db="EMBL/GenBank/DDBJ databases">
        <authorList>
            <person name="Akdeniz Z."/>
        </authorList>
    </citation>
    <scope>NUCLEOTIDE SEQUENCE [LARGE SCALE GENOMIC DNA]</scope>
</reference>
<protein>
    <submittedName>
        <fullName evidence="2">Hypothetical_protein</fullName>
    </submittedName>
</protein>
<comment type="caution">
    <text evidence="1">The sequence shown here is derived from an EMBL/GenBank/DDBJ whole genome shotgun (WGS) entry which is preliminary data.</text>
</comment>
<name>A0AA86TA86_9EUKA</name>
<dbReference type="AlphaFoldDB" id="A0AA86TA86"/>
<organism evidence="1">
    <name type="scientific">Hexamita inflata</name>
    <dbReference type="NCBI Taxonomy" id="28002"/>
    <lineage>
        <taxon>Eukaryota</taxon>
        <taxon>Metamonada</taxon>
        <taxon>Diplomonadida</taxon>
        <taxon>Hexamitidae</taxon>
        <taxon>Hexamitinae</taxon>
        <taxon>Hexamita</taxon>
    </lineage>
</organism>
<dbReference type="Proteomes" id="UP001642409">
    <property type="component" value="Unassembled WGS sequence"/>
</dbReference>
<dbReference type="EMBL" id="CATOUU010000025">
    <property type="protein sequence ID" value="CAI9913419.1"/>
    <property type="molecule type" value="Genomic_DNA"/>
</dbReference>
<dbReference type="EMBL" id="CAXDID020000201">
    <property type="protein sequence ID" value="CAL6054166.1"/>
    <property type="molecule type" value="Genomic_DNA"/>
</dbReference>
<reference evidence="1" key="1">
    <citation type="submission" date="2023-06" db="EMBL/GenBank/DDBJ databases">
        <authorList>
            <person name="Kurt Z."/>
        </authorList>
    </citation>
    <scope>NUCLEOTIDE SEQUENCE</scope>
</reference>
<evidence type="ECO:0000313" key="2">
    <source>
        <dbReference type="EMBL" id="CAL6054166.1"/>
    </source>
</evidence>
<evidence type="ECO:0000313" key="1">
    <source>
        <dbReference type="EMBL" id="CAI9913419.1"/>
    </source>
</evidence>
<proteinExistence type="predicted"/>
<sequence length="301" mass="33192">MNSQLKESILPDFWLNSSAKTMITTNITSSDSKYYSFGGIIGIIDNSALNLFEMLFKTYQLYSTQHIQNSGSLIGVIYSQLSLVSLLNMCIEQLITTKSIFGNYGIVGFTDGSVVLDNIQISQNISGISSSYLGIVGVITANSIQSSFSNIFSIMNTYMSTTSHDAHHISFLLALMSGKQCQINNVVLQDSNIAIPHDTSVYITDASQTNVTIQDSIIQRCQISADYAAIISWGYNSIFSLTNIQISFFKVFGINAKFIYNTDSSCIFKLQTSSTYGYNYINNVLQYNCPQLTNALLPQGC</sequence>
<accession>A0AA86TA86</accession>